<dbReference type="GO" id="GO:0031418">
    <property type="term" value="F:L-ascorbic acid binding"/>
    <property type="evidence" value="ECO:0007669"/>
    <property type="project" value="UniProtKB-KW"/>
</dbReference>
<feature type="domain" description="Fe2OG dioxygenase" evidence="12">
    <location>
        <begin position="187"/>
        <end position="287"/>
    </location>
</feature>
<evidence type="ECO:0000256" key="4">
    <source>
        <dbReference type="ARBA" id="ARBA00022490"/>
    </source>
</evidence>
<evidence type="ECO:0000259" key="12">
    <source>
        <dbReference type="PROSITE" id="PS51471"/>
    </source>
</evidence>
<dbReference type="GO" id="GO:0046872">
    <property type="term" value="F:metal ion binding"/>
    <property type="evidence" value="ECO:0007669"/>
    <property type="project" value="UniProtKB-KW"/>
</dbReference>
<dbReference type="GO" id="GO:0005634">
    <property type="term" value="C:nucleus"/>
    <property type="evidence" value="ECO:0007669"/>
    <property type="project" value="UniProtKB-SubCell"/>
</dbReference>
<comment type="subcellular location">
    <subcellularLocation>
        <location evidence="2">Cytoplasm</location>
    </subcellularLocation>
    <subcellularLocation>
        <location evidence="1">Nucleus</location>
    </subcellularLocation>
</comment>
<evidence type="ECO:0000256" key="8">
    <source>
        <dbReference type="ARBA" id="ARBA00023004"/>
    </source>
</evidence>
<dbReference type="Proteomes" id="UP001152561">
    <property type="component" value="Unassembled WGS sequence"/>
</dbReference>
<dbReference type="InterPro" id="IPR044861">
    <property type="entry name" value="IPNS-like_FE2OG_OXY"/>
</dbReference>
<dbReference type="Pfam" id="PF14226">
    <property type="entry name" value="DIOX_N"/>
    <property type="match status" value="1"/>
</dbReference>
<dbReference type="PANTHER" id="PTHR47991">
    <property type="entry name" value="OXOGLUTARATE/IRON-DEPENDENT DIOXYGENASE"/>
    <property type="match status" value="1"/>
</dbReference>
<gene>
    <name evidence="13" type="ORF">K7X08_014271</name>
</gene>
<dbReference type="Pfam" id="PF03171">
    <property type="entry name" value="2OG-FeII_Oxy"/>
    <property type="match status" value="1"/>
</dbReference>
<evidence type="ECO:0000256" key="2">
    <source>
        <dbReference type="ARBA" id="ARBA00004496"/>
    </source>
</evidence>
<proteinExistence type="inferred from homology"/>
<dbReference type="GO" id="GO:0009805">
    <property type="term" value="P:coumarin biosynthetic process"/>
    <property type="evidence" value="ECO:0007669"/>
    <property type="project" value="UniProtKB-ARBA"/>
</dbReference>
<evidence type="ECO:0000256" key="6">
    <source>
        <dbReference type="ARBA" id="ARBA00022896"/>
    </source>
</evidence>
<dbReference type="PROSITE" id="PS51471">
    <property type="entry name" value="FE2OG_OXY"/>
    <property type="match status" value="1"/>
</dbReference>
<evidence type="ECO:0000256" key="5">
    <source>
        <dbReference type="ARBA" id="ARBA00022723"/>
    </source>
</evidence>
<keyword evidence="6" id="KW-0847">Vitamin C</keyword>
<evidence type="ECO:0000256" key="10">
    <source>
        <dbReference type="ARBA" id="ARBA00059922"/>
    </source>
</evidence>
<keyword evidence="14" id="KW-1185">Reference proteome</keyword>
<dbReference type="GO" id="GO:0005737">
    <property type="term" value="C:cytoplasm"/>
    <property type="evidence" value="ECO:0007669"/>
    <property type="project" value="UniProtKB-SubCell"/>
</dbReference>
<dbReference type="InterPro" id="IPR026992">
    <property type="entry name" value="DIOX_N"/>
</dbReference>
<evidence type="ECO:0000256" key="11">
    <source>
        <dbReference type="RuleBase" id="RU003682"/>
    </source>
</evidence>
<comment type="similarity">
    <text evidence="3 11">Belongs to the iron/ascorbate-dependent oxidoreductase family.</text>
</comment>
<evidence type="ECO:0000256" key="3">
    <source>
        <dbReference type="ARBA" id="ARBA00008056"/>
    </source>
</evidence>
<dbReference type="Gene3D" id="2.60.120.330">
    <property type="entry name" value="B-lactam Antibiotic, Isopenicillin N Synthase, Chain"/>
    <property type="match status" value="1"/>
</dbReference>
<keyword evidence="7 11" id="KW-0560">Oxidoreductase</keyword>
<dbReference type="InterPro" id="IPR050295">
    <property type="entry name" value="Plant_2OG-oxidoreductases"/>
</dbReference>
<dbReference type="EMBL" id="JAJAGQ010000017">
    <property type="protein sequence ID" value="KAJ8537731.1"/>
    <property type="molecule type" value="Genomic_DNA"/>
</dbReference>
<dbReference type="PRINTS" id="PR00682">
    <property type="entry name" value="IPNSYNTHASE"/>
</dbReference>
<dbReference type="AlphaFoldDB" id="A0A9Q1R488"/>
<dbReference type="GO" id="GO:0016706">
    <property type="term" value="F:2-oxoglutarate-dependent dioxygenase activity"/>
    <property type="evidence" value="ECO:0007669"/>
    <property type="project" value="UniProtKB-ARBA"/>
</dbReference>
<organism evidence="13 14">
    <name type="scientific">Anisodus acutangulus</name>
    <dbReference type="NCBI Taxonomy" id="402998"/>
    <lineage>
        <taxon>Eukaryota</taxon>
        <taxon>Viridiplantae</taxon>
        <taxon>Streptophyta</taxon>
        <taxon>Embryophyta</taxon>
        <taxon>Tracheophyta</taxon>
        <taxon>Spermatophyta</taxon>
        <taxon>Magnoliopsida</taxon>
        <taxon>eudicotyledons</taxon>
        <taxon>Gunneridae</taxon>
        <taxon>Pentapetalae</taxon>
        <taxon>asterids</taxon>
        <taxon>lamiids</taxon>
        <taxon>Solanales</taxon>
        <taxon>Solanaceae</taxon>
        <taxon>Solanoideae</taxon>
        <taxon>Hyoscyameae</taxon>
        <taxon>Anisodus</taxon>
    </lineage>
</organism>
<protein>
    <recommendedName>
        <fullName evidence="12">Fe2OG dioxygenase domain-containing protein</fullName>
    </recommendedName>
</protein>
<accession>A0A9Q1R488</accession>
<comment type="caution">
    <text evidence="13">The sequence shown here is derived from an EMBL/GenBank/DDBJ whole genome shotgun (WGS) entry which is preliminary data.</text>
</comment>
<keyword evidence="5 11" id="KW-0479">Metal-binding</keyword>
<dbReference type="GO" id="GO:0002238">
    <property type="term" value="P:response to molecule of fungal origin"/>
    <property type="evidence" value="ECO:0007669"/>
    <property type="project" value="UniProtKB-ARBA"/>
</dbReference>
<sequence length="337" mass="38289">MSPSLAKSGERLKNEIEDYHKGVKYLHESGIQRVPKKYIFPISERPNYAINGKQQASKLVNHGIPEEVIRSMVDVGGRFFDLPLVEREKYMTTDMTTPVRYGTSFNQTKDGVFCWRDFLKLVCDPLPDVLPHWPSSPSDFREKTVAYSKETKFLFLKLVEAILESLGIATKNKTKIDDEEMLQEFEDGSQLMAVNFYPPCPDPDLTLGMPPHSDYGFLTLLLQDEVEGLQVKCNEDWVTVQPIPGAFVVNVGDHLEIFSNGKYKSVLHRVLVNSLKSRISVASLHSLPFNSIVKPSPILISETNPKRYKDTNFAAFLEYIKSCDSTNKSFLETRKLT</sequence>
<reference evidence="14" key="1">
    <citation type="journal article" date="2023" name="Proc. Natl. Acad. Sci. U.S.A.">
        <title>Genomic and structural basis for evolution of tropane alkaloid biosynthesis.</title>
        <authorList>
            <person name="Wanga Y.-J."/>
            <person name="Taina T."/>
            <person name="Yua J.-Y."/>
            <person name="Lia J."/>
            <person name="Xua B."/>
            <person name="Chenc J."/>
            <person name="D'Auriad J.C."/>
            <person name="Huanga J.-P."/>
            <person name="Huanga S.-X."/>
        </authorList>
    </citation>
    <scope>NUCLEOTIDE SEQUENCE [LARGE SCALE GENOMIC DNA]</scope>
    <source>
        <strain evidence="14">cv. KIB-2019</strain>
    </source>
</reference>
<dbReference type="OrthoDB" id="288590at2759"/>
<keyword evidence="9" id="KW-0539">Nucleus</keyword>
<evidence type="ECO:0000256" key="7">
    <source>
        <dbReference type="ARBA" id="ARBA00023002"/>
    </source>
</evidence>
<name>A0A9Q1R488_9SOLA</name>
<keyword evidence="4" id="KW-0963">Cytoplasm</keyword>
<dbReference type="InterPro" id="IPR005123">
    <property type="entry name" value="Oxoglu/Fe-dep_dioxygenase_dom"/>
</dbReference>
<dbReference type="SUPFAM" id="SSF51197">
    <property type="entry name" value="Clavaminate synthase-like"/>
    <property type="match status" value="1"/>
</dbReference>
<evidence type="ECO:0000256" key="1">
    <source>
        <dbReference type="ARBA" id="ARBA00004123"/>
    </source>
</evidence>
<evidence type="ECO:0000313" key="14">
    <source>
        <dbReference type="Proteomes" id="UP001152561"/>
    </source>
</evidence>
<dbReference type="InterPro" id="IPR027443">
    <property type="entry name" value="IPNS-like_sf"/>
</dbReference>
<keyword evidence="8 11" id="KW-0408">Iron</keyword>
<evidence type="ECO:0000313" key="13">
    <source>
        <dbReference type="EMBL" id="KAJ8537731.1"/>
    </source>
</evidence>
<dbReference type="FunFam" id="2.60.120.330:FF:000015">
    <property type="entry name" value="Protein DMR6-LIKE OXYGENASE 1"/>
    <property type="match status" value="1"/>
</dbReference>
<comment type="function">
    <text evidence="10">Involved in the regulation of shoot development and salicylic acid (SA) homeostasis.</text>
</comment>
<evidence type="ECO:0000256" key="9">
    <source>
        <dbReference type="ARBA" id="ARBA00023242"/>
    </source>
</evidence>